<feature type="binding site" evidence="14">
    <location>
        <position position="19"/>
    </location>
    <ligand>
        <name>NADPH</name>
        <dbReference type="ChEBI" id="CHEBI:57783"/>
    </ligand>
</feature>
<dbReference type="SUPFAM" id="SSF51735">
    <property type="entry name" value="NAD(P)-binding Rossmann-fold domains"/>
    <property type="match status" value="1"/>
</dbReference>
<dbReference type="GO" id="GO:0046167">
    <property type="term" value="P:glycerol-3-phosphate biosynthetic process"/>
    <property type="evidence" value="ECO:0007669"/>
    <property type="project" value="UniProtKB-UniRule"/>
</dbReference>
<dbReference type="SUPFAM" id="SSF48179">
    <property type="entry name" value="6-phosphogluconate dehydrogenase C-terminal domain-like"/>
    <property type="match status" value="1"/>
</dbReference>
<dbReference type="Pfam" id="PF07479">
    <property type="entry name" value="NAD_Gly3P_dh_C"/>
    <property type="match status" value="1"/>
</dbReference>
<dbReference type="FunFam" id="3.40.50.720:FF:000019">
    <property type="entry name" value="Glycerol-3-phosphate dehydrogenase [NAD(P)+]"/>
    <property type="match status" value="1"/>
</dbReference>
<evidence type="ECO:0000313" key="22">
    <source>
        <dbReference type="Proteomes" id="UP000051378"/>
    </source>
</evidence>
<organism evidence="21 22">
    <name type="scientific">Holzapfeliella floricola DSM 23037 = JCM 16512</name>
    <dbReference type="NCBI Taxonomy" id="1423744"/>
    <lineage>
        <taxon>Bacteria</taxon>
        <taxon>Bacillati</taxon>
        <taxon>Bacillota</taxon>
        <taxon>Bacilli</taxon>
        <taxon>Lactobacillales</taxon>
        <taxon>Lactobacillaceae</taxon>
        <taxon>Holzapfeliella</taxon>
    </lineage>
</organism>
<dbReference type="InterPro" id="IPR008927">
    <property type="entry name" value="6-PGluconate_DH-like_C_sf"/>
</dbReference>
<dbReference type="GO" id="GO:0141152">
    <property type="term" value="F:glycerol-3-phosphate dehydrogenase (NAD+) activity"/>
    <property type="evidence" value="ECO:0007669"/>
    <property type="project" value="RHEA"/>
</dbReference>
<evidence type="ECO:0000256" key="11">
    <source>
        <dbReference type="ARBA" id="ARBA00066687"/>
    </source>
</evidence>
<evidence type="ECO:0000256" key="17">
    <source>
        <dbReference type="PIRSR" id="PIRSR000114-3"/>
    </source>
</evidence>
<dbReference type="PIRSF" id="PIRSF000114">
    <property type="entry name" value="Glycerol-3-P_dh"/>
    <property type="match status" value="1"/>
</dbReference>
<evidence type="ECO:0000256" key="8">
    <source>
        <dbReference type="ARBA" id="ARBA00023209"/>
    </source>
</evidence>
<feature type="binding site" evidence="16">
    <location>
        <position position="115"/>
    </location>
    <ligand>
        <name>substrate</name>
    </ligand>
</feature>
<evidence type="ECO:0000256" key="1">
    <source>
        <dbReference type="ARBA" id="ARBA00011009"/>
    </source>
</evidence>
<dbReference type="GO" id="GO:0051287">
    <property type="term" value="F:NAD binding"/>
    <property type="evidence" value="ECO:0007669"/>
    <property type="project" value="InterPro"/>
</dbReference>
<dbReference type="Gene3D" id="3.40.50.720">
    <property type="entry name" value="NAD(P)-binding Rossmann-like Domain"/>
    <property type="match status" value="1"/>
</dbReference>
<comment type="caution">
    <text evidence="21">The sequence shown here is derived from an EMBL/GenBank/DDBJ whole genome shotgun (WGS) entry which is preliminary data.</text>
</comment>
<evidence type="ECO:0000256" key="3">
    <source>
        <dbReference type="ARBA" id="ARBA00022741"/>
    </source>
</evidence>
<dbReference type="HAMAP" id="MF_00394">
    <property type="entry name" value="NAD_Glyc3P_dehydrog"/>
    <property type="match status" value="1"/>
</dbReference>
<feature type="binding site" evidence="14">
    <location>
        <position position="265"/>
    </location>
    <ligand>
        <name>NADPH</name>
        <dbReference type="ChEBI" id="CHEBI:57783"/>
    </ligand>
</feature>
<dbReference type="PRINTS" id="PR00077">
    <property type="entry name" value="GPDHDRGNASE"/>
</dbReference>
<keyword evidence="5 14" id="KW-0560">Oxidoreductase</keyword>
<comment type="function">
    <text evidence="14">Catalyzes the reduction of the glycolytic intermediate dihydroxyacetone phosphate (DHAP) to sn-glycerol 3-phosphate (G3P), the key precursor for phospholipid synthesis.</text>
</comment>
<accession>A0A0R2DL24</accession>
<keyword evidence="22" id="KW-1185">Reference proteome</keyword>
<feature type="binding site" evidence="14">
    <location>
        <position position="291"/>
    </location>
    <ligand>
        <name>NADPH</name>
        <dbReference type="ChEBI" id="CHEBI:57783"/>
    </ligand>
</feature>
<dbReference type="GO" id="GO:0005829">
    <property type="term" value="C:cytosol"/>
    <property type="evidence" value="ECO:0007669"/>
    <property type="project" value="TreeGrafter"/>
</dbReference>
<dbReference type="InterPro" id="IPR006168">
    <property type="entry name" value="G3P_DH_NAD-dep"/>
</dbReference>
<evidence type="ECO:0000256" key="18">
    <source>
        <dbReference type="RuleBase" id="RU000437"/>
    </source>
</evidence>
<keyword evidence="6 14" id="KW-0520">NAD</keyword>
<evidence type="ECO:0000256" key="12">
    <source>
        <dbReference type="ARBA" id="ARBA00069372"/>
    </source>
</evidence>
<evidence type="ECO:0000256" key="9">
    <source>
        <dbReference type="ARBA" id="ARBA00023264"/>
    </source>
</evidence>
<comment type="caution">
    <text evidence="14">Lacks conserved residue(s) required for the propagation of feature annotation.</text>
</comment>
<comment type="similarity">
    <text evidence="1 14 18">Belongs to the NAD-dependent glycerol-3-phosphate dehydrogenase family.</text>
</comment>
<keyword evidence="3 14" id="KW-0547">Nucleotide-binding</keyword>
<evidence type="ECO:0000256" key="6">
    <source>
        <dbReference type="ARBA" id="ARBA00023027"/>
    </source>
</evidence>
<dbReference type="GO" id="GO:0141153">
    <property type="term" value="F:glycerol-3-phosphate dehydrogenase (NADP+) activity"/>
    <property type="evidence" value="ECO:0007669"/>
    <property type="project" value="RHEA"/>
</dbReference>
<dbReference type="GO" id="GO:0006650">
    <property type="term" value="P:glycerophospholipid metabolic process"/>
    <property type="evidence" value="ECO:0007669"/>
    <property type="project" value="UniProtKB-UniRule"/>
</dbReference>
<feature type="binding site" evidence="14">
    <location>
        <position position="115"/>
    </location>
    <ligand>
        <name>NADPH</name>
        <dbReference type="ChEBI" id="CHEBI:57783"/>
    </ligand>
</feature>
<feature type="binding site" evidence="14">
    <location>
        <position position="289"/>
    </location>
    <ligand>
        <name>NADPH</name>
        <dbReference type="ChEBI" id="CHEBI:57783"/>
    </ligand>
</feature>
<dbReference type="NCBIfam" id="NF000941">
    <property type="entry name" value="PRK00094.1-3"/>
    <property type="match status" value="1"/>
</dbReference>
<feature type="domain" description="Glycerol-3-phosphate dehydrogenase NAD-dependent C-terminal" evidence="20">
    <location>
        <begin position="190"/>
        <end position="327"/>
    </location>
</feature>
<dbReference type="STRING" id="1423744.FC86_GL000260"/>
<evidence type="ECO:0000256" key="14">
    <source>
        <dbReference type="HAMAP-Rule" id="MF_00394"/>
    </source>
</evidence>
<keyword evidence="8 14" id="KW-0594">Phospholipid biosynthesis</keyword>
<dbReference type="UniPathway" id="UPA00940"/>
<comment type="subcellular location">
    <subcellularLocation>
        <location evidence="14">Cytoplasm</location>
    </subcellularLocation>
</comment>
<dbReference type="PROSITE" id="PS00957">
    <property type="entry name" value="NAD_G3PDH"/>
    <property type="match status" value="1"/>
</dbReference>
<feature type="binding site" evidence="14">
    <location>
        <position position="254"/>
    </location>
    <ligand>
        <name>sn-glycerol 3-phosphate</name>
        <dbReference type="ChEBI" id="CHEBI:57597"/>
    </ligand>
</feature>
<evidence type="ECO:0000259" key="19">
    <source>
        <dbReference type="Pfam" id="PF01210"/>
    </source>
</evidence>
<feature type="binding site" evidence="14">
    <location>
        <position position="18"/>
    </location>
    <ligand>
        <name>NADPH</name>
        <dbReference type="ChEBI" id="CHEBI:57783"/>
    </ligand>
</feature>
<keyword evidence="4 14" id="KW-0521">NADP</keyword>
<evidence type="ECO:0000256" key="2">
    <source>
        <dbReference type="ARBA" id="ARBA00022516"/>
    </source>
</evidence>
<comment type="pathway">
    <text evidence="14">Membrane lipid metabolism; glycerophospholipid metabolism.</text>
</comment>
<feature type="binding site" evidence="17">
    <location>
        <position position="265"/>
    </location>
    <ligand>
        <name>NAD(+)</name>
        <dbReference type="ChEBI" id="CHEBI:57540"/>
    </ligand>
</feature>
<keyword evidence="2 14" id="KW-0444">Lipid biosynthesis</keyword>
<comment type="catalytic activity">
    <reaction evidence="14">
        <text>sn-glycerol 3-phosphate + NAD(+) = dihydroxyacetone phosphate + NADH + H(+)</text>
        <dbReference type="Rhea" id="RHEA:11092"/>
        <dbReference type="ChEBI" id="CHEBI:15378"/>
        <dbReference type="ChEBI" id="CHEBI:57540"/>
        <dbReference type="ChEBI" id="CHEBI:57597"/>
        <dbReference type="ChEBI" id="CHEBI:57642"/>
        <dbReference type="ChEBI" id="CHEBI:57945"/>
        <dbReference type="EC" id="1.1.1.94"/>
    </reaction>
</comment>
<dbReference type="PANTHER" id="PTHR11728:SF1">
    <property type="entry name" value="GLYCEROL-3-PHOSPHATE DEHYDROGENASE [NAD(+)] 2, CHLOROPLASTIC"/>
    <property type="match status" value="1"/>
</dbReference>
<protein>
    <recommendedName>
        <fullName evidence="12 14">Glycerol-3-phosphate dehydrogenase [NAD(P)+]</fullName>
        <ecNumber evidence="11 14">1.1.1.94</ecNumber>
    </recommendedName>
    <alternativeName>
        <fullName evidence="14">NAD(P)(+)-dependent glycerol-3-phosphate dehydrogenase</fullName>
    </alternativeName>
    <alternativeName>
        <fullName evidence="13 14">NAD(P)H-dependent dihydroxyacetone-phosphate reductase</fullName>
    </alternativeName>
</protein>
<feature type="binding site" evidence="14">
    <location>
        <position position="201"/>
    </location>
    <ligand>
        <name>sn-glycerol 3-phosphate</name>
        <dbReference type="ChEBI" id="CHEBI:57597"/>
    </ligand>
</feature>
<dbReference type="FunFam" id="1.10.1040.10:FF:000001">
    <property type="entry name" value="Glycerol-3-phosphate dehydrogenase [NAD(P)+]"/>
    <property type="match status" value="1"/>
</dbReference>
<dbReference type="Proteomes" id="UP000051378">
    <property type="component" value="Unassembled WGS sequence"/>
</dbReference>
<dbReference type="GO" id="GO:0046168">
    <property type="term" value="P:glycerol-3-phosphate catabolic process"/>
    <property type="evidence" value="ECO:0007669"/>
    <property type="project" value="InterPro"/>
</dbReference>
<dbReference type="InterPro" id="IPR036291">
    <property type="entry name" value="NAD(P)-bd_dom_sf"/>
</dbReference>
<feature type="binding site" evidence="17">
    <location>
        <position position="150"/>
    </location>
    <ligand>
        <name>NAD(+)</name>
        <dbReference type="ChEBI" id="CHEBI:57540"/>
    </ligand>
</feature>
<dbReference type="EC" id="1.1.1.94" evidence="11 14"/>
<keyword evidence="9 14" id="KW-1208">Phospholipid metabolism</keyword>
<dbReference type="GO" id="GO:0008654">
    <property type="term" value="P:phospholipid biosynthetic process"/>
    <property type="evidence" value="ECO:0007669"/>
    <property type="project" value="UniProtKB-KW"/>
</dbReference>
<evidence type="ECO:0000256" key="4">
    <source>
        <dbReference type="ARBA" id="ARBA00022857"/>
    </source>
</evidence>
<evidence type="ECO:0000313" key="21">
    <source>
        <dbReference type="EMBL" id="KRN04163.1"/>
    </source>
</evidence>
<feature type="binding site" evidence="14">
    <location>
        <position position="56"/>
    </location>
    <ligand>
        <name>NADPH</name>
        <dbReference type="ChEBI" id="CHEBI:57783"/>
    </ligand>
</feature>
<keyword evidence="7 14" id="KW-0443">Lipid metabolism</keyword>
<evidence type="ECO:0000256" key="7">
    <source>
        <dbReference type="ARBA" id="ARBA00023098"/>
    </source>
</evidence>
<keyword evidence="14" id="KW-0963">Cytoplasm</keyword>
<evidence type="ECO:0000256" key="15">
    <source>
        <dbReference type="PIRSR" id="PIRSR000114-1"/>
    </source>
</evidence>
<dbReference type="Gene3D" id="1.10.1040.10">
    <property type="entry name" value="N-(1-d-carboxylethyl)-l-norvaline Dehydrogenase, domain 2"/>
    <property type="match status" value="1"/>
</dbReference>
<dbReference type="InterPro" id="IPR011128">
    <property type="entry name" value="G3P_DH_NAD-dep_N"/>
</dbReference>
<evidence type="ECO:0000256" key="13">
    <source>
        <dbReference type="ARBA" id="ARBA00080511"/>
    </source>
</evidence>
<feature type="binding site" evidence="16">
    <location>
        <begin position="265"/>
        <end position="266"/>
    </location>
    <ligand>
        <name>substrate</name>
    </ligand>
</feature>
<feature type="domain" description="Glycerol-3-phosphate dehydrogenase NAD-dependent N-terminal" evidence="19">
    <location>
        <begin position="10"/>
        <end position="170"/>
    </location>
</feature>
<evidence type="ECO:0000256" key="10">
    <source>
        <dbReference type="ARBA" id="ARBA00052716"/>
    </source>
</evidence>
<feature type="binding site" evidence="14">
    <location>
        <position position="148"/>
    </location>
    <ligand>
        <name>sn-glycerol 3-phosphate</name>
        <dbReference type="ChEBI" id="CHEBI:57597"/>
    </ligand>
</feature>
<feature type="binding site" evidence="14">
    <location>
        <position position="146"/>
    </location>
    <ligand>
        <name>sn-glycerol 3-phosphate</name>
        <dbReference type="ChEBI" id="CHEBI:57597"/>
    </ligand>
</feature>
<dbReference type="InterPro" id="IPR006109">
    <property type="entry name" value="G3P_DH_NAD-dep_C"/>
</dbReference>
<feature type="binding site" evidence="14">
    <location>
        <position position="115"/>
    </location>
    <ligand>
        <name>sn-glycerol 3-phosphate</name>
        <dbReference type="ChEBI" id="CHEBI:57597"/>
    </ligand>
</feature>
<feature type="binding site" evidence="14">
    <location>
        <position position="265"/>
    </location>
    <ligand>
        <name>sn-glycerol 3-phosphate</name>
        <dbReference type="ChEBI" id="CHEBI:57597"/>
    </ligand>
</feature>
<dbReference type="EMBL" id="AYZL01000016">
    <property type="protein sequence ID" value="KRN04163.1"/>
    <property type="molecule type" value="Genomic_DNA"/>
</dbReference>
<evidence type="ECO:0000256" key="5">
    <source>
        <dbReference type="ARBA" id="ARBA00023002"/>
    </source>
</evidence>
<dbReference type="Pfam" id="PF01210">
    <property type="entry name" value="NAD_Gly3P_dh_N"/>
    <property type="match status" value="1"/>
</dbReference>
<evidence type="ECO:0000256" key="16">
    <source>
        <dbReference type="PIRSR" id="PIRSR000114-2"/>
    </source>
</evidence>
<feature type="binding site" evidence="17">
    <location>
        <begin position="15"/>
        <end position="20"/>
    </location>
    <ligand>
        <name>NAD(+)</name>
        <dbReference type="ChEBI" id="CHEBI:57540"/>
    </ligand>
</feature>
<dbReference type="NCBIfam" id="NF000942">
    <property type="entry name" value="PRK00094.1-4"/>
    <property type="match status" value="1"/>
</dbReference>
<sequence>MKRGIVIMKKITVLGSGSWGSTLANILAENDYEVCLYGIEEDVAAEINNLQTNSKYLANFKFSKPITATTDLAEAVKDASGILFVIPTAAIVSVSKQLKPLLSTANNPILMSATKGIEPGTKRIVSQIIEQEFDKSVVDNMVVISGPSHAENASQKDLTTLSVASYNEENAKTVQQMFTRDYVRLYTNSDPIGVEVGGAIKNVLALAAGMIAGKGYEINALAALITRGIRELALVGEALGGQKETFYGLSGIGDLIVTASSSNSRNWRAGKQLAEGKSLDDVVNNMGMVVEGVKTAQAVHELAEELNLDLPISEAVYRVLYEQTEVEVEITNMMHRPLKREFQ</sequence>
<evidence type="ECO:0000259" key="20">
    <source>
        <dbReference type="Pfam" id="PF07479"/>
    </source>
</evidence>
<gene>
    <name evidence="14" type="primary">gpsA</name>
    <name evidence="21" type="ORF">FC86_GL000260</name>
</gene>
<feature type="binding site" evidence="14">
    <location>
        <position position="266"/>
    </location>
    <ligand>
        <name>sn-glycerol 3-phosphate</name>
        <dbReference type="ChEBI" id="CHEBI:57597"/>
    </ligand>
</feature>
<dbReference type="GO" id="GO:0005975">
    <property type="term" value="P:carbohydrate metabolic process"/>
    <property type="evidence" value="ECO:0007669"/>
    <property type="project" value="InterPro"/>
</dbReference>
<feature type="binding site" evidence="14">
    <location>
        <position position="150"/>
    </location>
    <ligand>
        <name>NADPH</name>
        <dbReference type="ChEBI" id="CHEBI:57783"/>
    </ligand>
</feature>
<dbReference type="PANTHER" id="PTHR11728">
    <property type="entry name" value="GLYCEROL-3-PHOSPHATE DEHYDROGENASE"/>
    <property type="match status" value="1"/>
</dbReference>
<proteinExistence type="inferred from homology"/>
<dbReference type="PATRIC" id="fig|1423744.4.peg.267"/>
<dbReference type="NCBIfam" id="NF000940">
    <property type="entry name" value="PRK00094.1-2"/>
    <property type="match status" value="1"/>
</dbReference>
<reference evidence="21 22" key="1">
    <citation type="journal article" date="2015" name="Genome Announc.">
        <title>Expanding the biotechnology potential of lactobacilli through comparative genomics of 213 strains and associated genera.</title>
        <authorList>
            <person name="Sun Z."/>
            <person name="Harris H.M."/>
            <person name="McCann A."/>
            <person name="Guo C."/>
            <person name="Argimon S."/>
            <person name="Zhang W."/>
            <person name="Yang X."/>
            <person name="Jeffery I.B."/>
            <person name="Cooney J.C."/>
            <person name="Kagawa T.F."/>
            <person name="Liu W."/>
            <person name="Song Y."/>
            <person name="Salvetti E."/>
            <person name="Wrobel A."/>
            <person name="Rasinkangas P."/>
            <person name="Parkhill J."/>
            <person name="Rea M.C."/>
            <person name="O'Sullivan O."/>
            <person name="Ritari J."/>
            <person name="Douillard F.P."/>
            <person name="Paul Ross R."/>
            <person name="Yang R."/>
            <person name="Briner A.E."/>
            <person name="Felis G.E."/>
            <person name="de Vos W.M."/>
            <person name="Barrangou R."/>
            <person name="Klaenhammer T.R."/>
            <person name="Caufield P.W."/>
            <person name="Cui Y."/>
            <person name="Zhang H."/>
            <person name="O'Toole P.W."/>
        </authorList>
    </citation>
    <scope>NUCLEOTIDE SEQUENCE [LARGE SCALE GENOMIC DNA]</scope>
    <source>
        <strain evidence="21 22">DSM 23037</strain>
    </source>
</reference>
<dbReference type="AlphaFoldDB" id="A0A0R2DL24"/>
<dbReference type="InterPro" id="IPR013328">
    <property type="entry name" value="6PGD_dom2"/>
</dbReference>
<name>A0A0R2DL24_9LACO</name>
<feature type="active site" description="Proton acceptor" evidence="14 15">
    <location>
        <position position="201"/>
    </location>
</feature>
<comment type="catalytic activity">
    <reaction evidence="10">
        <text>sn-glycerol 3-phosphate + NADP(+) = dihydroxyacetone phosphate + NADPH + H(+)</text>
        <dbReference type="Rhea" id="RHEA:11096"/>
        <dbReference type="ChEBI" id="CHEBI:15378"/>
        <dbReference type="ChEBI" id="CHEBI:57597"/>
        <dbReference type="ChEBI" id="CHEBI:57642"/>
        <dbReference type="ChEBI" id="CHEBI:57783"/>
        <dbReference type="ChEBI" id="CHEBI:58349"/>
        <dbReference type="EC" id="1.1.1.94"/>
    </reaction>
    <physiologicalReaction direction="right-to-left" evidence="10">
        <dbReference type="Rhea" id="RHEA:11098"/>
    </physiologicalReaction>
</comment>
<feature type="binding site" evidence="14">
    <location>
        <position position="264"/>
    </location>
    <ligand>
        <name>sn-glycerol 3-phosphate</name>
        <dbReference type="ChEBI" id="CHEBI:57597"/>
    </ligand>
</feature>